<keyword evidence="10" id="KW-1185">Reference proteome</keyword>
<dbReference type="InterPro" id="IPR039425">
    <property type="entry name" value="RNA_pol_sigma-70-like"/>
</dbReference>
<dbReference type="eggNOG" id="COG1595">
    <property type="taxonomic scope" value="Bacteria"/>
</dbReference>
<dbReference type="GO" id="GO:0016987">
    <property type="term" value="F:sigma factor activity"/>
    <property type="evidence" value="ECO:0007669"/>
    <property type="project" value="UniProtKB-KW"/>
</dbReference>
<evidence type="ECO:0000259" key="7">
    <source>
        <dbReference type="Pfam" id="PF04542"/>
    </source>
</evidence>
<organism evidence="9 10">
    <name type="scientific">Hallella multisaccharivorax DSM 17128</name>
    <dbReference type="NCBI Taxonomy" id="688246"/>
    <lineage>
        <taxon>Bacteria</taxon>
        <taxon>Pseudomonadati</taxon>
        <taxon>Bacteroidota</taxon>
        <taxon>Bacteroidia</taxon>
        <taxon>Bacteroidales</taxon>
        <taxon>Prevotellaceae</taxon>
        <taxon>Hallella</taxon>
    </lineage>
</organism>
<evidence type="ECO:0000256" key="1">
    <source>
        <dbReference type="ARBA" id="ARBA00010641"/>
    </source>
</evidence>
<dbReference type="InterPro" id="IPR007627">
    <property type="entry name" value="RNA_pol_sigma70_r2"/>
</dbReference>
<gene>
    <name evidence="9" type="ORF">Premu_1243</name>
</gene>
<dbReference type="GO" id="GO:0003677">
    <property type="term" value="F:DNA binding"/>
    <property type="evidence" value="ECO:0007669"/>
    <property type="project" value="UniProtKB-KW"/>
</dbReference>
<evidence type="ECO:0000313" key="10">
    <source>
        <dbReference type="Proteomes" id="UP000002772"/>
    </source>
</evidence>
<feature type="domain" description="RNA polymerase sigma-70 region 2" evidence="7">
    <location>
        <begin position="39"/>
        <end position="98"/>
    </location>
</feature>
<dbReference type="InterPro" id="IPR000838">
    <property type="entry name" value="RNA_pol_sigma70_ECF_CS"/>
</dbReference>
<dbReference type="PANTHER" id="PTHR43133">
    <property type="entry name" value="RNA POLYMERASE ECF-TYPE SIGMA FACTO"/>
    <property type="match status" value="1"/>
</dbReference>
<keyword evidence="5 6" id="KW-0804">Transcription</keyword>
<dbReference type="SUPFAM" id="SSF88946">
    <property type="entry name" value="Sigma2 domain of RNA polymerase sigma factors"/>
    <property type="match status" value="1"/>
</dbReference>
<feature type="domain" description="RNA polymerase sigma factor 70 region 4 type 2" evidence="8">
    <location>
        <begin position="128"/>
        <end position="179"/>
    </location>
</feature>
<dbReference type="InterPro" id="IPR036388">
    <property type="entry name" value="WH-like_DNA-bd_sf"/>
</dbReference>
<dbReference type="GO" id="GO:0006352">
    <property type="term" value="P:DNA-templated transcription initiation"/>
    <property type="evidence" value="ECO:0007669"/>
    <property type="project" value="InterPro"/>
</dbReference>
<keyword evidence="3 6" id="KW-0731">Sigma factor</keyword>
<reference evidence="10" key="1">
    <citation type="journal article" date="2011" name="Stand. Genomic Sci.">
        <title>Non-contiguous finished genome sequence of the opportunistic oral pathogen Prevotella multisaccharivorax type strain (PPPA20).</title>
        <authorList>
            <person name="Pati A."/>
            <person name="Gronow S."/>
            <person name="Lu M."/>
            <person name="Lapidus A."/>
            <person name="Nolan M."/>
            <person name="Lucas S."/>
            <person name="Hammon N."/>
            <person name="Deshpande S."/>
            <person name="Cheng J.F."/>
            <person name="Tapia R."/>
            <person name="Han C."/>
            <person name="Goodwin L."/>
            <person name="Pitluck S."/>
            <person name="Liolios K."/>
            <person name="Pagani I."/>
            <person name="Mavromatis K."/>
            <person name="Mikhailova N."/>
            <person name="Huntemann M."/>
            <person name="Chen A."/>
            <person name="Palaniappan K."/>
            <person name="Land M."/>
            <person name="Hauser L."/>
            <person name="Detter J.C."/>
            <person name="Brambilla E.M."/>
            <person name="Rohde M."/>
            <person name="Goker M."/>
            <person name="Woyke T."/>
            <person name="Bristow J."/>
            <person name="Eisen J.A."/>
            <person name="Markowitz V."/>
            <person name="Hugenholtz P."/>
            <person name="Kyrpides N.C."/>
            <person name="Klenk H.P."/>
            <person name="Ivanova N."/>
        </authorList>
    </citation>
    <scope>NUCLEOTIDE SEQUENCE [LARGE SCALE GENOMIC DNA]</scope>
    <source>
        <strain evidence="10">DSM 17128</strain>
    </source>
</reference>
<dbReference type="Pfam" id="PF04542">
    <property type="entry name" value="Sigma70_r2"/>
    <property type="match status" value="1"/>
</dbReference>
<dbReference type="InterPro" id="IPR013324">
    <property type="entry name" value="RNA_pol_sigma_r3/r4-like"/>
</dbReference>
<dbReference type="HOGENOM" id="CLU_047691_3_0_10"/>
<evidence type="ECO:0000256" key="4">
    <source>
        <dbReference type="ARBA" id="ARBA00023125"/>
    </source>
</evidence>
<dbReference type="EMBL" id="GL945017">
    <property type="protein sequence ID" value="EGN56672.1"/>
    <property type="molecule type" value="Genomic_DNA"/>
</dbReference>
<dbReference type="InterPro" id="IPR013249">
    <property type="entry name" value="RNA_pol_sigma70_r4_t2"/>
</dbReference>
<evidence type="ECO:0000256" key="5">
    <source>
        <dbReference type="ARBA" id="ARBA00023163"/>
    </source>
</evidence>
<dbReference type="PROSITE" id="PS01063">
    <property type="entry name" value="SIGMA70_ECF"/>
    <property type="match status" value="1"/>
</dbReference>
<dbReference type="NCBIfam" id="TIGR02937">
    <property type="entry name" value="sigma70-ECF"/>
    <property type="match status" value="1"/>
</dbReference>
<evidence type="ECO:0000313" key="9">
    <source>
        <dbReference type="EMBL" id="EGN56672.1"/>
    </source>
</evidence>
<dbReference type="STRING" id="688246.Premu_1243"/>
<evidence type="ECO:0000256" key="6">
    <source>
        <dbReference type="RuleBase" id="RU000716"/>
    </source>
</evidence>
<dbReference type="AlphaFoldDB" id="F8N9N0"/>
<evidence type="ECO:0000259" key="8">
    <source>
        <dbReference type="Pfam" id="PF08281"/>
    </source>
</evidence>
<dbReference type="InterPro" id="IPR013325">
    <property type="entry name" value="RNA_pol_sigma_r2"/>
</dbReference>
<dbReference type="Proteomes" id="UP000002772">
    <property type="component" value="Unassembled WGS sequence"/>
</dbReference>
<name>F8N9N0_9BACT</name>
<evidence type="ECO:0000256" key="2">
    <source>
        <dbReference type="ARBA" id="ARBA00023015"/>
    </source>
</evidence>
<evidence type="ECO:0000256" key="3">
    <source>
        <dbReference type="ARBA" id="ARBA00023082"/>
    </source>
</evidence>
<dbReference type="Gene3D" id="1.10.10.10">
    <property type="entry name" value="Winged helix-like DNA-binding domain superfamily/Winged helix DNA-binding domain"/>
    <property type="match status" value="1"/>
</dbReference>
<keyword evidence="4 6" id="KW-0238">DNA-binding</keyword>
<sequence length="186" mass="21371">MGSAHVEKNEDKRLISLLSDPKMRERAFSSLVGGIVESLYWKIRHIVLSHEDADDILQETLVKAWTNLDKYEGKAKFSTWIYRIAVNQAIDFLRRSRSTDPLDSPQASHVAHQLMADEYFDGDEAQARLQEAIARLPEVQRAVFTMRYYDEMKYSEISKILGTSEGALKASYHLAMKKIRSMIEDS</sequence>
<dbReference type="CDD" id="cd06171">
    <property type="entry name" value="Sigma70_r4"/>
    <property type="match status" value="1"/>
</dbReference>
<dbReference type="Gene3D" id="1.10.1740.10">
    <property type="match status" value="1"/>
</dbReference>
<dbReference type="Pfam" id="PF08281">
    <property type="entry name" value="Sigma70_r4_2"/>
    <property type="match status" value="1"/>
</dbReference>
<accession>F8N9N0</accession>
<comment type="similarity">
    <text evidence="1 6">Belongs to the sigma-70 factor family. ECF subfamily.</text>
</comment>
<dbReference type="InterPro" id="IPR014284">
    <property type="entry name" value="RNA_pol_sigma-70_dom"/>
</dbReference>
<proteinExistence type="inferred from homology"/>
<dbReference type="SUPFAM" id="SSF88659">
    <property type="entry name" value="Sigma3 and sigma4 domains of RNA polymerase sigma factors"/>
    <property type="match status" value="1"/>
</dbReference>
<protein>
    <recommendedName>
        <fullName evidence="6">RNA polymerase sigma factor</fullName>
    </recommendedName>
</protein>
<dbReference type="PANTHER" id="PTHR43133:SF51">
    <property type="entry name" value="RNA POLYMERASE SIGMA FACTOR"/>
    <property type="match status" value="1"/>
</dbReference>
<keyword evidence="2 6" id="KW-0805">Transcription regulation</keyword>